<reference evidence="2" key="1">
    <citation type="journal article" date="2021" name="PeerJ">
        <title>Extensive microbial diversity within the chicken gut microbiome revealed by metagenomics and culture.</title>
        <authorList>
            <person name="Gilroy R."/>
            <person name="Ravi A."/>
            <person name="Getino M."/>
            <person name="Pursley I."/>
            <person name="Horton D.L."/>
            <person name="Alikhan N.F."/>
            <person name="Baker D."/>
            <person name="Gharbi K."/>
            <person name="Hall N."/>
            <person name="Watson M."/>
            <person name="Adriaenssens E.M."/>
            <person name="Foster-Nyarko E."/>
            <person name="Jarju S."/>
            <person name="Secka A."/>
            <person name="Antonio M."/>
            <person name="Oren A."/>
            <person name="Chaudhuri R.R."/>
            <person name="La Ragione R."/>
            <person name="Hildebrand F."/>
            <person name="Pallen M.J."/>
        </authorList>
    </citation>
    <scope>NUCLEOTIDE SEQUENCE</scope>
    <source>
        <strain evidence="2">1282</strain>
    </source>
</reference>
<accession>A0A9D1YB67</accession>
<comment type="caution">
    <text evidence="2">The sequence shown here is derived from an EMBL/GenBank/DDBJ whole genome shotgun (WGS) entry which is preliminary data.</text>
</comment>
<evidence type="ECO:0000256" key="1">
    <source>
        <dbReference type="SAM" id="Phobius"/>
    </source>
</evidence>
<organism evidence="2 3">
    <name type="scientific">Candidatus Acutalibacter pullistercoris</name>
    <dbReference type="NCBI Taxonomy" id="2838418"/>
    <lineage>
        <taxon>Bacteria</taxon>
        <taxon>Bacillati</taxon>
        <taxon>Bacillota</taxon>
        <taxon>Clostridia</taxon>
        <taxon>Eubacteriales</taxon>
        <taxon>Acutalibacteraceae</taxon>
        <taxon>Acutalibacter</taxon>
    </lineage>
</organism>
<feature type="transmembrane region" description="Helical" evidence="1">
    <location>
        <begin position="33"/>
        <end position="57"/>
    </location>
</feature>
<dbReference type="EMBL" id="DXDU01000002">
    <property type="protein sequence ID" value="HIY25544.1"/>
    <property type="molecule type" value="Genomic_DNA"/>
</dbReference>
<keyword evidence="1" id="KW-0812">Transmembrane</keyword>
<keyword evidence="1" id="KW-1133">Transmembrane helix</keyword>
<reference evidence="2" key="2">
    <citation type="submission" date="2021-04" db="EMBL/GenBank/DDBJ databases">
        <authorList>
            <person name="Gilroy R."/>
        </authorList>
    </citation>
    <scope>NUCLEOTIDE SEQUENCE</scope>
    <source>
        <strain evidence="2">1282</strain>
    </source>
</reference>
<evidence type="ECO:0000313" key="3">
    <source>
        <dbReference type="Proteomes" id="UP000823915"/>
    </source>
</evidence>
<feature type="transmembrane region" description="Helical" evidence="1">
    <location>
        <begin position="7"/>
        <end position="27"/>
    </location>
</feature>
<sequence length="61" mass="6691">MDHVEKRLFRLLLLADAGAIFVSMVAGPLNRTALAMGCAFSAAVISLCLVGWALYVWPKRR</sequence>
<dbReference type="AlphaFoldDB" id="A0A9D1YB67"/>
<gene>
    <name evidence="2" type="ORF">H9838_00030</name>
</gene>
<name>A0A9D1YB67_9FIRM</name>
<proteinExistence type="predicted"/>
<evidence type="ECO:0000313" key="2">
    <source>
        <dbReference type="EMBL" id="HIY25544.1"/>
    </source>
</evidence>
<protein>
    <submittedName>
        <fullName evidence="2">Uncharacterized protein</fullName>
    </submittedName>
</protein>
<keyword evidence="1" id="KW-0472">Membrane</keyword>
<dbReference type="Proteomes" id="UP000823915">
    <property type="component" value="Unassembled WGS sequence"/>
</dbReference>